<name>A0AAD6NKN6_DREDA</name>
<gene>
    <name evidence="6" type="ORF">Dda_4220</name>
</gene>
<evidence type="ECO:0000313" key="7">
    <source>
        <dbReference type="Proteomes" id="UP001221413"/>
    </source>
</evidence>
<keyword evidence="2 4" id="KW-0732">Signal</keyword>
<evidence type="ECO:0000259" key="5">
    <source>
        <dbReference type="PROSITE" id="PS51164"/>
    </source>
</evidence>
<evidence type="ECO:0000256" key="3">
    <source>
        <dbReference type="SAM" id="MobiDB-lite"/>
    </source>
</evidence>
<protein>
    <recommendedName>
        <fullName evidence="5">CBM1 domain-containing protein</fullName>
    </recommendedName>
</protein>
<keyword evidence="7" id="KW-1185">Reference proteome</keyword>
<evidence type="ECO:0000256" key="2">
    <source>
        <dbReference type="ARBA" id="ARBA00022729"/>
    </source>
</evidence>
<evidence type="ECO:0000313" key="6">
    <source>
        <dbReference type="EMBL" id="KAJ6261550.1"/>
    </source>
</evidence>
<dbReference type="GO" id="GO:0030248">
    <property type="term" value="F:cellulose binding"/>
    <property type="evidence" value="ECO:0007669"/>
    <property type="project" value="InterPro"/>
</dbReference>
<dbReference type="PANTHER" id="PTHR13037:SF24">
    <property type="entry name" value="POLYCOMB PROTEIN PCL-RELATED"/>
    <property type="match status" value="1"/>
</dbReference>
<dbReference type="PANTHER" id="PTHR13037">
    <property type="entry name" value="FORMIN"/>
    <property type="match status" value="1"/>
</dbReference>
<dbReference type="PROSITE" id="PS51164">
    <property type="entry name" value="CBM1_2"/>
    <property type="match status" value="3"/>
</dbReference>
<feature type="region of interest" description="Disordered" evidence="3">
    <location>
        <begin position="875"/>
        <end position="897"/>
    </location>
</feature>
<comment type="caution">
    <text evidence="6">The sequence shown here is derived from an EMBL/GenBank/DDBJ whole genome shotgun (WGS) entry which is preliminary data.</text>
</comment>
<feature type="region of interest" description="Disordered" evidence="3">
    <location>
        <begin position="581"/>
        <end position="661"/>
    </location>
</feature>
<evidence type="ECO:0000256" key="1">
    <source>
        <dbReference type="ARBA" id="ARBA00022581"/>
    </source>
</evidence>
<feature type="signal peptide" evidence="4">
    <location>
        <begin position="1"/>
        <end position="23"/>
    </location>
</feature>
<feature type="domain" description="CBM1" evidence="5">
    <location>
        <begin position="352"/>
        <end position="398"/>
    </location>
</feature>
<feature type="domain" description="CBM1" evidence="5">
    <location>
        <begin position="142"/>
        <end position="185"/>
    </location>
</feature>
<feature type="region of interest" description="Disordered" evidence="3">
    <location>
        <begin position="802"/>
        <end position="862"/>
    </location>
</feature>
<dbReference type="InterPro" id="IPR000254">
    <property type="entry name" value="CBD"/>
</dbReference>
<feature type="compositionally biased region" description="Pro residues" evidence="3">
    <location>
        <begin position="588"/>
        <end position="599"/>
    </location>
</feature>
<sequence length="1499" mass="161850">MVQRNALAAVTGVLLLCVDLVAGGNPLCIANRCYKKREVFGDVGVAEGNLVARQAADPYSTIYPLTPIPFWAALPYSTCGGVTAGTTVICPLQWYCHCKSGTDRSCLPTSTAGPATITTCSPYSGPTTCTQCEFTWQTTLTQMANAYGQCGGYYGGVISQAWDVQTLCPINYKCNPVNFWYAQCVPATQSQTPLNPMQYWACGSQSYSYATKQGDRCGGHCYKANGKVDGLCPSSMKCWTETVPIPGYDAYCYTSSPTTFVSTSWGTNLCYPIPYDYPGSGGPTCKPQTGATQTPYGQCFGSTANAGGSQVSWNGPTNCPCGYGCSSYNPSYGICQNIPNFPTTACNTVGSGTQTLYGRCGGSTVNSNGSAVTWTSPTLCQAGATCVTDNGGWYAQCTTIAKNRKRSPSPAAGPLPAPLPAANAAPEPTAAATFMEKFDHPFETKAHEWTACEVRHQLFGKTAPEACLYFLIITGTLSSPSPPLFLLLHHQPLSPVPSSHLIILLQAMSDDRTSQQGQQMPEHEIRSINHLRHVQPSPPSNADSDEYRQELALFGRRFHPLRVSDCNVRALELQSELYPDGVTASGAPRPPTNPAPPNITMPGSGMTVSEKPSDASLGAASMIAERGSPRRVSKDPDEQISAARMPRRRPAPAAEPQPHQLEMHRPQTVSQGINQAVFPITGPQSSSEAPPGRNLISPVPADVLLPTSPMNAGETDWVSTIFSPPPPQASGTLLLLHRDFREPFPLPGSSGGRIAPLFEVLQNHAEQQDQTIQSFMTEQPETNATSGRQTPTAPVVERTIQSGQITPPARPTPSPAAPGPSRPTRDRKFVESTQRAGTPGPPRMRLRARGPTAPQTAPPMPSVMHMGVPTSIMQGLHRPPPPRQVVSPSPSAVGGFDSASRIRRVSPTFISPPSRPSLGPAAIQFGMSTMPRPITATPLPNVSQSIISGSHVPHSSTAKPSSLVTPSITGPRTFPPRSASPSLPQMISLEQTPLLGFGFGRTLQDTLRRASELTPTGMSSPGTPMASMLMTGNFSVATSDEYEPVLSSTAEDVRSSPWNTENMSTHLNSRMMNYHQHGAGVSMHIAADAASMSETSGVKQEAVGEDSLKGAGKSNDDMHTEQHCCNCGGRFGNSHNGRIEKHQENRATENLHISYTLQATKASAFPDPAITVTEMQGQKPATYSFRAGQLTLEPPYGSSVRDTVVVTHYANPPTTTIEEVMASAEKIRDVAKRIESVLKGYRSSLKIDVKELKQSNKEVQHERATTADATADELLPSEADQAATKEKLLKTQGRYGEHLDSLFDDLSNMEYDYRRNLERFNRQADDPILDPLAGIPLDAEERTEEEEVTYRGRLFLLAKLEKRGYKGGPVRPFLQLLEADEWKDEMREAILLSDPRILQDLQVLAEENEGGPIPDIDFDGIDLTDLEALPWGHFKLTGQDEEVGALGKENAGPEYDITSPILPSESEDEEELEQSYLSDPGLTPALKNRLQQVKDYDRL</sequence>
<organism evidence="6 7">
    <name type="scientific">Drechslerella dactyloides</name>
    <name type="common">Nematode-trapping fungus</name>
    <name type="synonym">Arthrobotrys dactyloides</name>
    <dbReference type="NCBI Taxonomy" id="74499"/>
    <lineage>
        <taxon>Eukaryota</taxon>
        <taxon>Fungi</taxon>
        <taxon>Dikarya</taxon>
        <taxon>Ascomycota</taxon>
        <taxon>Pezizomycotina</taxon>
        <taxon>Orbiliomycetes</taxon>
        <taxon>Orbiliales</taxon>
        <taxon>Orbiliaceae</taxon>
        <taxon>Drechslerella</taxon>
    </lineage>
</organism>
<dbReference type="GO" id="GO:0005975">
    <property type="term" value="P:carbohydrate metabolic process"/>
    <property type="evidence" value="ECO:0007669"/>
    <property type="project" value="InterPro"/>
</dbReference>
<feature type="domain" description="CBM1" evidence="5">
    <location>
        <begin position="291"/>
        <end position="336"/>
    </location>
</feature>
<feature type="compositionally biased region" description="Pro residues" evidence="3">
    <location>
        <begin position="808"/>
        <end position="821"/>
    </location>
</feature>
<feature type="chain" id="PRO_5042296119" description="CBM1 domain-containing protein" evidence="4">
    <location>
        <begin position="24"/>
        <end position="1499"/>
    </location>
</feature>
<keyword evidence="1" id="KW-0945">Host-virus interaction</keyword>
<feature type="region of interest" description="Disordered" evidence="3">
    <location>
        <begin position="1446"/>
        <end position="1484"/>
    </location>
</feature>
<accession>A0AAD6NKN6</accession>
<dbReference type="SMART" id="SM00236">
    <property type="entry name" value="fCBD"/>
    <property type="match status" value="3"/>
</dbReference>
<dbReference type="GO" id="GO:0005576">
    <property type="term" value="C:extracellular region"/>
    <property type="evidence" value="ECO:0007669"/>
    <property type="project" value="InterPro"/>
</dbReference>
<reference evidence="6" key="1">
    <citation type="submission" date="2023-01" db="EMBL/GenBank/DDBJ databases">
        <title>The chitinases involved in constricting ring structure development in the nematode-trapping fungus Drechslerella dactyloides.</title>
        <authorList>
            <person name="Wang R."/>
            <person name="Zhang L."/>
            <person name="Tang P."/>
            <person name="Li S."/>
            <person name="Liang L."/>
        </authorList>
    </citation>
    <scope>NUCLEOTIDE SEQUENCE</scope>
    <source>
        <strain evidence="6">YMF1.00031</strain>
    </source>
</reference>
<feature type="region of interest" description="Disordered" evidence="3">
    <location>
        <begin position="950"/>
        <end position="983"/>
    </location>
</feature>
<dbReference type="EMBL" id="JAQGDS010000004">
    <property type="protein sequence ID" value="KAJ6261550.1"/>
    <property type="molecule type" value="Genomic_DNA"/>
</dbReference>
<feature type="compositionally biased region" description="Polar residues" evidence="3">
    <location>
        <begin position="950"/>
        <end position="970"/>
    </location>
</feature>
<dbReference type="Proteomes" id="UP001221413">
    <property type="component" value="Unassembled WGS sequence"/>
</dbReference>
<evidence type="ECO:0000256" key="4">
    <source>
        <dbReference type="SAM" id="SignalP"/>
    </source>
</evidence>
<proteinExistence type="predicted"/>